<name>A0AAN8FC44_TRICO</name>
<dbReference type="Proteomes" id="UP001331761">
    <property type="component" value="Unassembled WGS sequence"/>
</dbReference>
<dbReference type="EMBL" id="WIXE01021016">
    <property type="protein sequence ID" value="KAK5968773.1"/>
    <property type="molecule type" value="Genomic_DNA"/>
</dbReference>
<dbReference type="PANTHER" id="PTHR24172">
    <property type="entry name" value="ANK_REP_REGION DOMAIN-CONTAINING PROTEIN"/>
    <property type="match status" value="1"/>
</dbReference>
<sequence length="107" mass="12201">MLSSHHDFLGEDPSLIVNEWEDLFSTRSESALSRMIINGELDLCQAPPMPQHDEMFARLAQIQAQILGIYDAIAAEDERTLKQLLFQKDMALCRDSNGRTPLHLAYR</sequence>
<proteinExistence type="predicted"/>
<evidence type="ECO:0000313" key="2">
    <source>
        <dbReference type="Proteomes" id="UP001331761"/>
    </source>
</evidence>
<evidence type="ECO:0000313" key="1">
    <source>
        <dbReference type="EMBL" id="KAK5968773.1"/>
    </source>
</evidence>
<protein>
    <submittedName>
        <fullName evidence="1">Uncharacterized protein</fullName>
    </submittedName>
</protein>
<dbReference type="AlphaFoldDB" id="A0AAN8FC44"/>
<organism evidence="1 2">
    <name type="scientific">Trichostrongylus colubriformis</name>
    <name type="common">Black scour worm</name>
    <dbReference type="NCBI Taxonomy" id="6319"/>
    <lineage>
        <taxon>Eukaryota</taxon>
        <taxon>Metazoa</taxon>
        <taxon>Ecdysozoa</taxon>
        <taxon>Nematoda</taxon>
        <taxon>Chromadorea</taxon>
        <taxon>Rhabditida</taxon>
        <taxon>Rhabditina</taxon>
        <taxon>Rhabditomorpha</taxon>
        <taxon>Strongyloidea</taxon>
        <taxon>Trichostrongylidae</taxon>
        <taxon>Trichostrongylus</taxon>
    </lineage>
</organism>
<reference evidence="1 2" key="1">
    <citation type="submission" date="2019-10" db="EMBL/GenBank/DDBJ databases">
        <title>Assembly and Annotation for the nematode Trichostrongylus colubriformis.</title>
        <authorList>
            <person name="Martin J."/>
        </authorList>
    </citation>
    <scope>NUCLEOTIDE SEQUENCE [LARGE SCALE GENOMIC DNA]</scope>
    <source>
        <strain evidence="1">G859</strain>
        <tissue evidence="1">Whole worm</tissue>
    </source>
</reference>
<gene>
    <name evidence="1" type="ORF">GCK32_019752</name>
</gene>
<keyword evidence="2" id="KW-1185">Reference proteome</keyword>
<accession>A0AAN8FC44</accession>
<dbReference type="PANTHER" id="PTHR24172:SF4">
    <property type="entry name" value="ANK_REP_REGION DOMAIN-CONTAINING PROTEIN"/>
    <property type="match status" value="1"/>
</dbReference>
<comment type="caution">
    <text evidence="1">The sequence shown here is derived from an EMBL/GenBank/DDBJ whole genome shotgun (WGS) entry which is preliminary data.</text>
</comment>